<comment type="caution">
    <text evidence="1">The sequence shown here is derived from an EMBL/GenBank/DDBJ whole genome shotgun (WGS) entry which is preliminary data.</text>
</comment>
<evidence type="ECO:0000313" key="1">
    <source>
        <dbReference type="EMBL" id="MFC5723775.1"/>
    </source>
</evidence>
<gene>
    <name evidence="1" type="ORF">ACFP1Z_26780</name>
</gene>
<keyword evidence="2" id="KW-1185">Reference proteome</keyword>
<reference evidence="2" key="1">
    <citation type="journal article" date="2019" name="Int. J. Syst. Evol. Microbiol.">
        <title>The Global Catalogue of Microorganisms (GCM) 10K type strain sequencing project: providing services to taxonomists for standard genome sequencing and annotation.</title>
        <authorList>
            <consortium name="The Broad Institute Genomics Platform"/>
            <consortium name="The Broad Institute Genome Sequencing Center for Infectious Disease"/>
            <person name="Wu L."/>
            <person name="Ma J."/>
        </authorList>
    </citation>
    <scope>NUCLEOTIDE SEQUENCE [LARGE SCALE GENOMIC DNA]</scope>
    <source>
        <strain evidence="2">CGMCC 4.7304</strain>
    </source>
</reference>
<name>A0ABW0ZB10_9ACTN</name>
<evidence type="ECO:0000313" key="2">
    <source>
        <dbReference type="Proteomes" id="UP001596083"/>
    </source>
</evidence>
<sequence length="66" mass="6883">MLAQETRGLVADPIETAALRELMALPETAVGDPVTYAPEAEGAFLALGLILGSPKEPKGPKGPKRK</sequence>
<accession>A0ABW0ZB10</accession>
<dbReference type="EMBL" id="JBHSPB010000020">
    <property type="protein sequence ID" value="MFC5723775.1"/>
    <property type="molecule type" value="Genomic_DNA"/>
</dbReference>
<protein>
    <submittedName>
        <fullName evidence="1">Uncharacterized protein</fullName>
    </submittedName>
</protein>
<dbReference type="RefSeq" id="WP_390320184.1">
    <property type="nucleotide sequence ID" value="NZ_JBHSPB010000020.1"/>
</dbReference>
<organism evidence="1 2">
    <name type="scientific">Streptomyces gamaensis</name>
    <dbReference type="NCBI Taxonomy" id="1763542"/>
    <lineage>
        <taxon>Bacteria</taxon>
        <taxon>Bacillati</taxon>
        <taxon>Actinomycetota</taxon>
        <taxon>Actinomycetes</taxon>
        <taxon>Kitasatosporales</taxon>
        <taxon>Streptomycetaceae</taxon>
        <taxon>Streptomyces</taxon>
    </lineage>
</organism>
<proteinExistence type="predicted"/>
<dbReference type="Proteomes" id="UP001596083">
    <property type="component" value="Unassembled WGS sequence"/>
</dbReference>